<proteinExistence type="predicted"/>
<evidence type="ECO:0000313" key="1">
    <source>
        <dbReference type="EMBL" id="KGO32490.1"/>
    </source>
</evidence>
<name>A0ABR4XTB0_9LACO</name>
<dbReference type="Proteomes" id="UP000030023">
    <property type="component" value="Unassembled WGS sequence"/>
</dbReference>
<dbReference type="EMBL" id="AXCV01000013">
    <property type="protein sequence ID" value="KGO32490.1"/>
    <property type="molecule type" value="Genomic_DNA"/>
</dbReference>
<keyword evidence="2" id="KW-1185">Reference proteome</keyword>
<accession>A0ABR4XTB0</accession>
<protein>
    <submittedName>
        <fullName evidence="1">Uncharacterized protein</fullName>
    </submittedName>
</protein>
<gene>
    <name evidence="1" type="ORF">Q757_00700</name>
</gene>
<evidence type="ECO:0000313" key="2">
    <source>
        <dbReference type="Proteomes" id="UP000030023"/>
    </source>
</evidence>
<organism evidence="1 2">
    <name type="scientific">Oenococcus alcoholitolerans</name>
    <dbReference type="NCBI Taxonomy" id="931074"/>
    <lineage>
        <taxon>Bacteria</taxon>
        <taxon>Bacillati</taxon>
        <taxon>Bacillota</taxon>
        <taxon>Bacilli</taxon>
        <taxon>Lactobacillales</taxon>
        <taxon>Lactobacillaceae</taxon>
        <taxon>Oenococcus</taxon>
    </lineage>
</organism>
<sequence>MLKGIEHGNLNEFDKNFSKFAAEGNFGVLSNNELRNKKNIVIAAITLYTRSSIKGGLYVQSAYDLSDYYIQRAERQTHIEDLHEYIRSIGKVFVKNVSAVKRKNEPTLIYQTQEYIYDHLASIKKHRRNRQQT</sequence>
<comment type="caution">
    <text evidence="1">The sequence shown here is derived from an EMBL/GenBank/DDBJ whole genome shotgun (WGS) entry which is preliminary data.</text>
</comment>
<reference evidence="1 2" key="1">
    <citation type="journal article" date="2014" name="Antonie Van Leeuwenhoek">
        <title>Oenococcus alcoholitolerans sp. nov., a lactic acid bacteria isolated from cachaca and ethanol fermentation processes.</title>
        <authorList>
            <person name="Badotti F."/>
            <person name="Moreira A.P."/>
            <person name="Tonon L.A."/>
            <person name="de Lucena B.T."/>
            <person name="Gomes Fde C."/>
            <person name="Kruger R."/>
            <person name="Thompson C.C."/>
            <person name="de Morais M.A.Jr."/>
            <person name="Rosa C.A."/>
            <person name="Thompson F.L."/>
        </authorList>
    </citation>
    <scope>NUCLEOTIDE SEQUENCE [LARGE SCALE GENOMIC DNA]</scope>
    <source>
        <strain evidence="1 2">UFRJ-M7.2.18</strain>
    </source>
</reference>